<dbReference type="Proteomes" id="UP000287166">
    <property type="component" value="Unassembled WGS sequence"/>
</dbReference>
<protein>
    <submittedName>
        <fullName evidence="9">Formate/nitrite transporter</fullName>
    </submittedName>
</protein>
<feature type="transmembrane region" description="Helical" evidence="8">
    <location>
        <begin position="218"/>
        <end position="238"/>
    </location>
</feature>
<feature type="transmembrane region" description="Helical" evidence="8">
    <location>
        <begin position="193"/>
        <end position="211"/>
    </location>
</feature>
<evidence type="ECO:0000256" key="6">
    <source>
        <dbReference type="ARBA" id="ARBA00049660"/>
    </source>
</evidence>
<feature type="region of interest" description="Disordered" evidence="7">
    <location>
        <begin position="276"/>
        <end position="300"/>
    </location>
</feature>
<dbReference type="AlphaFoldDB" id="A0A401GHL4"/>
<comment type="similarity">
    <text evidence="6">Belongs to the FNT transporter (TC 1.A.16) family.</text>
</comment>
<accession>A0A401GHL4</accession>
<dbReference type="InterPro" id="IPR000292">
    <property type="entry name" value="For/NO2_transpt"/>
</dbReference>
<dbReference type="PANTHER" id="PTHR30520">
    <property type="entry name" value="FORMATE TRANSPORTER-RELATED"/>
    <property type="match status" value="1"/>
</dbReference>
<dbReference type="STRING" id="139825.A0A401GHL4"/>
<dbReference type="PANTHER" id="PTHR30520:SF6">
    <property type="entry name" value="FORMATE_NITRATE FAMILY TRANSPORTER (EUROFUNG)"/>
    <property type="match status" value="1"/>
</dbReference>
<evidence type="ECO:0000256" key="4">
    <source>
        <dbReference type="ARBA" id="ARBA00022989"/>
    </source>
</evidence>
<keyword evidence="10" id="KW-1185">Reference proteome</keyword>
<evidence type="ECO:0000256" key="7">
    <source>
        <dbReference type="SAM" id="MobiDB-lite"/>
    </source>
</evidence>
<feature type="transmembrane region" description="Helical" evidence="8">
    <location>
        <begin position="34"/>
        <end position="56"/>
    </location>
</feature>
<dbReference type="EMBL" id="BFAD01000003">
    <property type="protein sequence ID" value="GBE81611.1"/>
    <property type="molecule type" value="Genomic_DNA"/>
</dbReference>
<keyword evidence="3 8" id="KW-0812">Transmembrane</keyword>
<gene>
    <name evidence="9" type="ORF">SCP_0313400</name>
</gene>
<evidence type="ECO:0000256" key="3">
    <source>
        <dbReference type="ARBA" id="ARBA00022692"/>
    </source>
</evidence>
<dbReference type="InParanoid" id="A0A401GHL4"/>
<name>A0A401GHL4_9APHY</name>
<dbReference type="RefSeq" id="XP_027612524.1">
    <property type="nucleotide sequence ID" value="XM_027756723.1"/>
</dbReference>
<keyword evidence="4 8" id="KW-1133">Transmembrane helix</keyword>
<evidence type="ECO:0000313" key="10">
    <source>
        <dbReference type="Proteomes" id="UP000287166"/>
    </source>
</evidence>
<evidence type="ECO:0000256" key="5">
    <source>
        <dbReference type="ARBA" id="ARBA00023136"/>
    </source>
</evidence>
<feature type="transmembrane region" description="Helical" evidence="8">
    <location>
        <begin position="94"/>
        <end position="112"/>
    </location>
</feature>
<evidence type="ECO:0000256" key="8">
    <source>
        <dbReference type="SAM" id="Phobius"/>
    </source>
</evidence>
<reference evidence="9 10" key="1">
    <citation type="journal article" date="2018" name="Sci. Rep.">
        <title>Genome sequence of the cauliflower mushroom Sparassis crispa (Hanabiratake) and its association with beneficial usage.</title>
        <authorList>
            <person name="Kiyama R."/>
            <person name="Furutani Y."/>
            <person name="Kawaguchi K."/>
            <person name="Nakanishi T."/>
        </authorList>
    </citation>
    <scope>NUCLEOTIDE SEQUENCE [LARGE SCALE GENOMIC DNA]</scope>
</reference>
<dbReference type="OrthoDB" id="4829at2759"/>
<keyword evidence="2" id="KW-0813">Transport</keyword>
<feature type="compositionally biased region" description="Basic and acidic residues" evidence="7">
    <location>
        <begin position="276"/>
        <end position="291"/>
    </location>
</feature>
<feature type="transmembrane region" description="Helical" evidence="8">
    <location>
        <begin position="68"/>
        <end position="87"/>
    </location>
</feature>
<feature type="transmembrane region" description="Helical" evidence="8">
    <location>
        <begin position="118"/>
        <end position="137"/>
    </location>
</feature>
<dbReference type="GO" id="GO:0015707">
    <property type="term" value="P:nitrite transport"/>
    <property type="evidence" value="ECO:0007669"/>
    <property type="project" value="TreeGrafter"/>
</dbReference>
<proteinExistence type="inferred from homology"/>
<comment type="subcellular location">
    <subcellularLocation>
        <location evidence="1">Membrane</location>
        <topology evidence="1">Multi-pass membrane protein</topology>
    </subcellularLocation>
</comment>
<evidence type="ECO:0000313" key="9">
    <source>
        <dbReference type="EMBL" id="GBE81611.1"/>
    </source>
</evidence>
<organism evidence="9 10">
    <name type="scientific">Sparassis crispa</name>
    <dbReference type="NCBI Taxonomy" id="139825"/>
    <lineage>
        <taxon>Eukaryota</taxon>
        <taxon>Fungi</taxon>
        <taxon>Dikarya</taxon>
        <taxon>Basidiomycota</taxon>
        <taxon>Agaricomycotina</taxon>
        <taxon>Agaricomycetes</taxon>
        <taxon>Polyporales</taxon>
        <taxon>Sparassidaceae</taxon>
        <taxon>Sparassis</taxon>
    </lineage>
</organism>
<dbReference type="InterPro" id="IPR023271">
    <property type="entry name" value="Aquaporin-like"/>
</dbReference>
<evidence type="ECO:0000256" key="2">
    <source>
        <dbReference type="ARBA" id="ARBA00022448"/>
    </source>
</evidence>
<comment type="caution">
    <text evidence="9">The sequence shown here is derived from an EMBL/GenBank/DDBJ whole genome shotgun (WGS) entry which is preliminary data.</text>
</comment>
<dbReference type="GeneID" id="38778528"/>
<dbReference type="FunFam" id="1.20.1080.10:FF:000011">
    <property type="entry name" value="Formate family transporter"/>
    <property type="match status" value="1"/>
</dbReference>
<feature type="transmembrane region" description="Helical" evidence="8">
    <location>
        <begin position="244"/>
        <end position="264"/>
    </location>
</feature>
<keyword evidence="5 8" id="KW-0472">Membrane</keyword>
<feature type="transmembrane region" description="Helical" evidence="8">
    <location>
        <begin position="168"/>
        <end position="187"/>
    </location>
</feature>
<dbReference type="Gene3D" id="1.20.1080.10">
    <property type="entry name" value="Glycerol uptake facilitator protein"/>
    <property type="match status" value="1"/>
</dbReference>
<dbReference type="GO" id="GO:0005886">
    <property type="term" value="C:plasma membrane"/>
    <property type="evidence" value="ECO:0007669"/>
    <property type="project" value="TreeGrafter"/>
</dbReference>
<sequence>MASFDPPSTLKPAEVAATMVQHGLAKHRTRADILFFKAFLAGNMLSYGGLLSEIISGGSPALTASNPGLVKVLGGAVFPVGLIMIVLQGQELLTSNMMIFPMAILKGAVPWWSLPLNWLIVTFGNLVGSLFFAAILVKYTGIISTAPYDAYVISFALHKAQEPQWYQIFLRGIGCNWLVCIAIWQAAGARDTLSKIVAIWIPIMIFVSAGFDHVIANMFSVPLGIMFGAPMTAGYYIGKSLVPSYLGNVVGALLVALPATYFYLWDWRAGGLRGAEEGEGGRDSENGEEGKTYAVSAQGA</sequence>
<dbReference type="GO" id="GO:0015513">
    <property type="term" value="F:high-affinity secondary active nitrite transmembrane transporter activity"/>
    <property type="evidence" value="ECO:0007669"/>
    <property type="project" value="TreeGrafter"/>
</dbReference>
<evidence type="ECO:0000256" key="1">
    <source>
        <dbReference type="ARBA" id="ARBA00004141"/>
    </source>
</evidence>
<dbReference type="Pfam" id="PF01226">
    <property type="entry name" value="Form_Nir_trans"/>
    <property type="match status" value="1"/>
</dbReference>